<evidence type="ECO:0000313" key="1">
    <source>
        <dbReference type="EMBL" id="EUJ29720.1"/>
    </source>
</evidence>
<sequence length="112" mass="13438">MKYQENQLMREQKPRIEKFLNYNFNHIKNVTLTDTRTNPTGVVHIEGYINDNKNLWIDASLDSQNGVEVVNVTDYIDEHYKKEEFKYKLKNVTEIEAEEKAKKKRIKFNHYA</sequence>
<name>A0ABN0RDY7_9LIST</name>
<evidence type="ECO:0000313" key="2">
    <source>
        <dbReference type="Proteomes" id="UP000019249"/>
    </source>
</evidence>
<proteinExistence type="predicted"/>
<dbReference type="RefSeq" id="WP_036097768.1">
    <property type="nucleotide sequence ID" value="NZ_AODF01000025.1"/>
</dbReference>
<keyword evidence="2" id="KW-1185">Reference proteome</keyword>
<dbReference type="Gene3D" id="3.10.450.130">
    <property type="entry name" value="folded 79 residue fragment of lin0334 like domains"/>
    <property type="match status" value="1"/>
</dbReference>
<dbReference type="EMBL" id="AODF01000025">
    <property type="protein sequence ID" value="EUJ29720.1"/>
    <property type="molecule type" value="Genomic_DNA"/>
</dbReference>
<evidence type="ECO:0008006" key="3">
    <source>
        <dbReference type="Google" id="ProtNLM"/>
    </source>
</evidence>
<organism evidence="1 2">
    <name type="scientific">Listeria floridensis FSL S10-1187</name>
    <dbReference type="NCBI Taxonomy" id="1265817"/>
    <lineage>
        <taxon>Bacteria</taxon>
        <taxon>Bacillati</taxon>
        <taxon>Bacillota</taxon>
        <taxon>Bacilli</taxon>
        <taxon>Bacillales</taxon>
        <taxon>Listeriaceae</taxon>
        <taxon>Listeria</taxon>
    </lineage>
</organism>
<dbReference type="Pfam" id="PF07252">
    <property type="entry name" value="DUF1433"/>
    <property type="match status" value="1"/>
</dbReference>
<protein>
    <recommendedName>
        <fullName evidence="3">DUF1433 domain-containing protein</fullName>
    </recommendedName>
</protein>
<gene>
    <name evidence="1" type="ORF">MFLO_11025</name>
</gene>
<accession>A0ABN0RDY7</accession>
<reference evidence="1 2" key="1">
    <citation type="journal article" date="2014" name="Int. J. Syst. Evol. Microbiol.">
        <title>Listeria floridensis sp. nov., Listeria aquatica sp. nov., Listeria cornellensis sp. nov., Listeria riparia sp. nov. and Listeria grandensis sp. nov., from agricultural and natural environments.</title>
        <authorList>
            <person name="den Bakker H.C."/>
            <person name="Warchocki S."/>
            <person name="Wright E.M."/>
            <person name="Allred A.F."/>
            <person name="Ahlstrom C."/>
            <person name="Manuel C.S."/>
            <person name="Stasiewicz M.J."/>
            <person name="Burrell A."/>
            <person name="Roof S."/>
            <person name="Strawn L."/>
            <person name="Fortes E.D."/>
            <person name="Nightingale K.K."/>
            <person name="Kephart D."/>
            <person name="Wiedmann M."/>
        </authorList>
    </citation>
    <scope>NUCLEOTIDE SEQUENCE [LARGE SCALE GENOMIC DNA]</scope>
    <source>
        <strain evidence="1 2">FSL S10-1187</strain>
    </source>
</reference>
<comment type="caution">
    <text evidence="1">The sequence shown here is derived from an EMBL/GenBank/DDBJ whole genome shotgun (WGS) entry which is preliminary data.</text>
</comment>
<dbReference type="Proteomes" id="UP000019249">
    <property type="component" value="Unassembled WGS sequence"/>
</dbReference>
<dbReference type="InterPro" id="IPR009881">
    <property type="entry name" value="DUF1433"/>
</dbReference>